<name>A0ABT6F0X3_9SYNE</name>
<dbReference type="InterPro" id="IPR025993">
    <property type="entry name" value="Ceramide_glucosylTrfase"/>
</dbReference>
<evidence type="ECO:0000256" key="9">
    <source>
        <dbReference type="SAM" id="Phobius"/>
    </source>
</evidence>
<accession>A0ABT6F0X3</accession>
<feature type="transmembrane region" description="Helical" evidence="9">
    <location>
        <begin position="348"/>
        <end position="365"/>
    </location>
</feature>
<evidence type="ECO:0000256" key="8">
    <source>
        <dbReference type="ARBA" id="ARBA00023136"/>
    </source>
</evidence>
<keyword evidence="11" id="KW-1185">Reference proteome</keyword>
<evidence type="ECO:0000256" key="7">
    <source>
        <dbReference type="ARBA" id="ARBA00022989"/>
    </source>
</evidence>
<gene>
    <name evidence="10" type="ORF">L3556_11250</name>
</gene>
<reference evidence="10" key="1">
    <citation type="journal article" date="2022" name="Genome Biol. Evol.">
        <title>A New Gene Family Diagnostic for Intracellular Biomineralization of Amorphous Ca Carbonates by Cyanobacteria.</title>
        <authorList>
            <person name="Benzerara K."/>
            <person name="Duprat E."/>
            <person name="Bitard-Feildel T."/>
            <person name="Caumes G."/>
            <person name="Cassier-Chauvat C."/>
            <person name="Chauvat F."/>
            <person name="Dezi M."/>
            <person name="Diop S.I."/>
            <person name="Gaschignard G."/>
            <person name="Gorgen S."/>
            <person name="Gugger M."/>
            <person name="Lopez-Garcia P."/>
            <person name="Millet M."/>
            <person name="Skouri-Panet F."/>
            <person name="Moreira D."/>
            <person name="Callebaut I."/>
        </authorList>
    </citation>
    <scope>NUCLEOTIDE SEQUENCE</scope>
    <source>
        <strain evidence="10">G9</strain>
    </source>
</reference>
<evidence type="ECO:0000256" key="6">
    <source>
        <dbReference type="ARBA" id="ARBA00022692"/>
    </source>
</evidence>
<dbReference type="PANTHER" id="PTHR12726">
    <property type="entry name" value="CERAMIDE GLUCOSYLTRANSFERASE"/>
    <property type="match status" value="1"/>
</dbReference>
<dbReference type="CDD" id="cd02520">
    <property type="entry name" value="Glucosylceramide_synthase"/>
    <property type="match status" value="1"/>
</dbReference>
<keyword evidence="5 10" id="KW-0808">Transferase</keyword>
<dbReference type="Pfam" id="PF13506">
    <property type="entry name" value="Glyco_transf_21"/>
    <property type="match status" value="1"/>
</dbReference>
<dbReference type="Proteomes" id="UP001154265">
    <property type="component" value="Unassembled WGS sequence"/>
</dbReference>
<comment type="pathway">
    <text evidence="2">Lipid metabolism; sphingolipid metabolism.</text>
</comment>
<comment type="pathway">
    <text evidence="3">Sphingolipid metabolism.</text>
</comment>
<proteinExistence type="predicted"/>
<protein>
    <submittedName>
        <fullName evidence="10">Glycosyltransferase</fullName>
        <ecNumber evidence="10">2.4.-.-</ecNumber>
    </submittedName>
</protein>
<feature type="transmembrane region" description="Helical" evidence="9">
    <location>
        <begin position="324"/>
        <end position="342"/>
    </location>
</feature>
<dbReference type="SUPFAM" id="SSF53448">
    <property type="entry name" value="Nucleotide-diphospho-sugar transferases"/>
    <property type="match status" value="1"/>
</dbReference>
<evidence type="ECO:0000313" key="10">
    <source>
        <dbReference type="EMBL" id="MDG2991500.1"/>
    </source>
</evidence>
<keyword evidence="4 10" id="KW-0328">Glycosyltransferase</keyword>
<feature type="transmembrane region" description="Helical" evidence="9">
    <location>
        <begin position="285"/>
        <end position="303"/>
    </location>
</feature>
<keyword evidence="8 9" id="KW-0472">Membrane</keyword>
<dbReference type="RefSeq" id="WP_277867364.1">
    <property type="nucleotide sequence ID" value="NZ_JAKKUT010000002.1"/>
</dbReference>
<dbReference type="Gene3D" id="3.90.550.10">
    <property type="entry name" value="Spore Coat Polysaccharide Biosynthesis Protein SpsA, Chain A"/>
    <property type="match status" value="1"/>
</dbReference>
<dbReference type="GO" id="GO:0016757">
    <property type="term" value="F:glycosyltransferase activity"/>
    <property type="evidence" value="ECO:0007669"/>
    <property type="project" value="UniProtKB-KW"/>
</dbReference>
<dbReference type="EC" id="2.4.-.-" evidence="10"/>
<comment type="subcellular location">
    <subcellularLocation>
        <location evidence="1">Membrane</location>
        <topology evidence="1">Multi-pass membrane protein</topology>
    </subcellularLocation>
</comment>
<evidence type="ECO:0000256" key="1">
    <source>
        <dbReference type="ARBA" id="ARBA00004141"/>
    </source>
</evidence>
<evidence type="ECO:0000256" key="5">
    <source>
        <dbReference type="ARBA" id="ARBA00022679"/>
    </source>
</evidence>
<dbReference type="InterPro" id="IPR029044">
    <property type="entry name" value="Nucleotide-diphossugar_trans"/>
</dbReference>
<reference evidence="10" key="2">
    <citation type="submission" date="2022-01" db="EMBL/GenBank/DDBJ databases">
        <authorList>
            <person name="Zivanovic Y."/>
            <person name="Moreira D."/>
            <person name="Lopez-Garcia P."/>
        </authorList>
    </citation>
    <scope>NUCLEOTIDE SEQUENCE</scope>
    <source>
        <strain evidence="10">G9</strain>
    </source>
</reference>
<evidence type="ECO:0000313" key="11">
    <source>
        <dbReference type="Proteomes" id="UP001154265"/>
    </source>
</evidence>
<organism evidence="10 11">
    <name type="scientific">Candidatus Synechococcus calcipolaris G9</name>
    <dbReference type="NCBI Taxonomy" id="1497997"/>
    <lineage>
        <taxon>Bacteria</taxon>
        <taxon>Bacillati</taxon>
        <taxon>Cyanobacteriota</taxon>
        <taxon>Cyanophyceae</taxon>
        <taxon>Synechococcales</taxon>
        <taxon>Synechococcaceae</taxon>
        <taxon>Synechococcus</taxon>
    </lineage>
</organism>
<comment type="caution">
    <text evidence="10">The sequence shown here is derived from an EMBL/GenBank/DDBJ whole genome shotgun (WGS) entry which is preliminary data.</text>
</comment>
<evidence type="ECO:0000256" key="4">
    <source>
        <dbReference type="ARBA" id="ARBA00022676"/>
    </source>
</evidence>
<dbReference type="EMBL" id="JAKKUT010000002">
    <property type="protein sequence ID" value="MDG2991500.1"/>
    <property type="molecule type" value="Genomic_DNA"/>
</dbReference>
<evidence type="ECO:0000256" key="2">
    <source>
        <dbReference type="ARBA" id="ARBA00004760"/>
    </source>
</evidence>
<sequence length="387" mass="43191">MSLALATLEVLLLLLSLTGAAFYLWSALGVLSFFSQPKPTPVDEPGGVSLLVPVCGVDAGAWENWSSLCEQTHPSYEVLFGVQNDQDPAIPVLEKLAATYPDRCRWYLCADIEGINRKISNLRQLLKNAHHDIIVFADSDIRVTPDYLTTVTALLENPELGVVTCGYFDHHPQGIGAAISALGRCIDFIPSVLIARSLDRGLRFAIGPTVVIRRQVLAAIGGLDIALNRIGDDYRVGYEAWAAGFKVELSTYVLQNDCGQEPLQQVWQRELRWARTIRSNRGNQYYGMGLTYGTVYSIFLVLVSGEPAALWFCLAIHGLRWGQAIISMVWMKAPGLLAWVWLLPLRDGLNFLIWLLGCFGQQVYWRGRWLRVHRAGKLQEIVKKPHS</sequence>
<keyword evidence="7 9" id="KW-1133">Transmembrane helix</keyword>
<dbReference type="PANTHER" id="PTHR12726:SF0">
    <property type="entry name" value="CERAMIDE GLUCOSYLTRANSFERASE"/>
    <property type="match status" value="1"/>
</dbReference>
<keyword evidence="6 9" id="KW-0812">Transmembrane</keyword>
<evidence type="ECO:0000256" key="3">
    <source>
        <dbReference type="ARBA" id="ARBA00004991"/>
    </source>
</evidence>